<keyword evidence="1" id="KW-0378">Hydrolase</keyword>
<dbReference type="EMBL" id="JBHLUN010000006">
    <property type="protein sequence ID" value="MFC0408527.1"/>
    <property type="molecule type" value="Genomic_DNA"/>
</dbReference>
<dbReference type="Pfam" id="PF07687">
    <property type="entry name" value="M20_dimer"/>
    <property type="match status" value="1"/>
</dbReference>
<dbReference type="NCBIfam" id="TIGR01891">
    <property type="entry name" value="amidohydrolases"/>
    <property type="match status" value="1"/>
</dbReference>
<dbReference type="InterPro" id="IPR011650">
    <property type="entry name" value="Peptidase_M20_dimer"/>
</dbReference>
<dbReference type="PANTHER" id="PTHR11014">
    <property type="entry name" value="PEPTIDASE M20 FAMILY MEMBER"/>
    <property type="match status" value="1"/>
</dbReference>
<dbReference type="SUPFAM" id="SSF55031">
    <property type="entry name" value="Bacterial exopeptidase dimerisation domain"/>
    <property type="match status" value="1"/>
</dbReference>
<sequence>MDERSQARIQALLPELTAIRRDIHAHPEIGMDEHRTSALVAAKLREWGLEVTEGIGRFGVVGTLKGRRPGQRAIGLRADMDALALEEQTGKPYASENKGLMHACGHDGHTTMLLGAAKALSEDPDFGGTVQFIFQPAEEGRGGAVAMLKDGLFERFPVDAIYGLHNEPGYPLGTFMTRVGPALAAGDRWTVTFRGTGGHGGATPHLSTDVLVLQAQFITALQTIVSRNVAAVDSAVISVGAVHGGSAEALNVMPAEVVLGGTARSYTPAVRDTMERRMRELATGLAASFGCTAEVSYRRHGTALVNHAEQTAVAVAAATALVGAGKVDGNSPPVTGGEDFANMLEVRPGNFVFMGQGAGGATSEGLHTPTYDFNDEAIPFGVGYWLSVVQQEMGCAAEAEGSPS</sequence>
<dbReference type="Gene3D" id="3.40.630.10">
    <property type="entry name" value="Zn peptidases"/>
    <property type="match status" value="1"/>
</dbReference>
<protein>
    <submittedName>
        <fullName evidence="3">M20 aminoacylase family protein</fullName>
    </submittedName>
</protein>
<dbReference type="SUPFAM" id="SSF53187">
    <property type="entry name" value="Zn-dependent exopeptidases"/>
    <property type="match status" value="1"/>
</dbReference>
<keyword evidence="4" id="KW-1185">Reference proteome</keyword>
<dbReference type="PIRSF" id="PIRSF005962">
    <property type="entry name" value="Pept_M20D_amidohydro"/>
    <property type="match status" value="1"/>
</dbReference>
<dbReference type="RefSeq" id="WP_377044278.1">
    <property type="nucleotide sequence ID" value="NZ_JBHLUN010000006.1"/>
</dbReference>
<gene>
    <name evidence="3" type="ORF">ACFFGY_09730</name>
</gene>
<organism evidence="3 4">
    <name type="scientific">Roseomonas elaeocarpi</name>
    <dbReference type="NCBI Taxonomy" id="907779"/>
    <lineage>
        <taxon>Bacteria</taxon>
        <taxon>Pseudomonadati</taxon>
        <taxon>Pseudomonadota</taxon>
        <taxon>Alphaproteobacteria</taxon>
        <taxon>Acetobacterales</taxon>
        <taxon>Roseomonadaceae</taxon>
        <taxon>Roseomonas</taxon>
    </lineage>
</organism>
<evidence type="ECO:0000256" key="1">
    <source>
        <dbReference type="ARBA" id="ARBA00022801"/>
    </source>
</evidence>
<feature type="domain" description="Peptidase M20 dimerisation" evidence="2">
    <location>
        <begin position="189"/>
        <end position="282"/>
    </location>
</feature>
<dbReference type="InterPro" id="IPR036264">
    <property type="entry name" value="Bact_exopeptidase_dim_dom"/>
</dbReference>
<evidence type="ECO:0000259" key="2">
    <source>
        <dbReference type="Pfam" id="PF07687"/>
    </source>
</evidence>
<evidence type="ECO:0000313" key="4">
    <source>
        <dbReference type="Proteomes" id="UP001589865"/>
    </source>
</evidence>
<dbReference type="PANTHER" id="PTHR11014:SF63">
    <property type="entry name" value="METALLOPEPTIDASE, PUTATIVE (AFU_ORTHOLOGUE AFUA_6G09600)-RELATED"/>
    <property type="match status" value="1"/>
</dbReference>
<dbReference type="Gene3D" id="3.30.70.360">
    <property type="match status" value="1"/>
</dbReference>
<evidence type="ECO:0000313" key="3">
    <source>
        <dbReference type="EMBL" id="MFC0408527.1"/>
    </source>
</evidence>
<accession>A0ABV6JTB7</accession>
<dbReference type="InterPro" id="IPR002933">
    <property type="entry name" value="Peptidase_M20"/>
</dbReference>
<name>A0ABV6JTB7_9PROT</name>
<comment type="caution">
    <text evidence="3">The sequence shown here is derived from an EMBL/GenBank/DDBJ whole genome shotgun (WGS) entry which is preliminary data.</text>
</comment>
<dbReference type="CDD" id="cd05666">
    <property type="entry name" value="M20_Acy1-like"/>
    <property type="match status" value="1"/>
</dbReference>
<dbReference type="Proteomes" id="UP001589865">
    <property type="component" value="Unassembled WGS sequence"/>
</dbReference>
<reference evidence="3 4" key="1">
    <citation type="submission" date="2024-09" db="EMBL/GenBank/DDBJ databases">
        <authorList>
            <person name="Sun Q."/>
            <person name="Mori K."/>
        </authorList>
    </citation>
    <scope>NUCLEOTIDE SEQUENCE [LARGE SCALE GENOMIC DNA]</scope>
    <source>
        <strain evidence="3 4">TBRC 5777</strain>
    </source>
</reference>
<dbReference type="Pfam" id="PF01546">
    <property type="entry name" value="Peptidase_M20"/>
    <property type="match status" value="1"/>
</dbReference>
<proteinExistence type="predicted"/>
<dbReference type="InterPro" id="IPR017439">
    <property type="entry name" value="Amidohydrolase"/>
</dbReference>